<evidence type="ECO:0000313" key="6">
    <source>
        <dbReference type="Ensembl" id="ENSLBEP00000018381.1"/>
    </source>
</evidence>
<dbReference type="Proteomes" id="UP000261660">
    <property type="component" value="Unplaced"/>
</dbReference>
<keyword evidence="7" id="KW-1185">Reference proteome</keyword>
<dbReference type="AlphaFoldDB" id="A0A3Q3FE14"/>
<sequence length="116" mass="12868">MAQKGVQLDQEAFSCSICLDLLKDPVTVPCGHSYCMNCIKSHWGKEDEKTIYSCPQCRQTFTPRPVLVKSTMLALHSYFPENESSSALGNLHWPLSRAGWCSNAQGPSANCNTEKI</sequence>
<name>A0A3Q3FE14_9LABR</name>
<dbReference type="PANTHER" id="PTHR25465:SF5">
    <property type="entry name" value="E3 UBIQUITIN_ISG15 LIGASE TRIM25-RELATED"/>
    <property type="match status" value="1"/>
</dbReference>
<dbReference type="SUPFAM" id="SSF57850">
    <property type="entry name" value="RING/U-box"/>
    <property type="match status" value="1"/>
</dbReference>
<keyword evidence="2 4" id="KW-0863">Zinc-finger</keyword>
<keyword evidence="1" id="KW-0479">Metal-binding</keyword>
<dbReference type="SMART" id="SM00184">
    <property type="entry name" value="RING"/>
    <property type="match status" value="1"/>
</dbReference>
<accession>A0A3Q3FE14</accession>
<reference evidence="6" key="2">
    <citation type="submission" date="2025-09" db="UniProtKB">
        <authorList>
            <consortium name="Ensembl"/>
        </authorList>
    </citation>
    <scope>IDENTIFICATION</scope>
</reference>
<dbReference type="Pfam" id="PF15227">
    <property type="entry name" value="zf-C3HC4_4"/>
    <property type="match status" value="1"/>
</dbReference>
<dbReference type="GO" id="GO:0008270">
    <property type="term" value="F:zinc ion binding"/>
    <property type="evidence" value="ECO:0007669"/>
    <property type="project" value="UniProtKB-KW"/>
</dbReference>
<protein>
    <recommendedName>
        <fullName evidence="5">RING-type domain-containing protein</fullName>
    </recommendedName>
</protein>
<dbReference type="PROSITE" id="PS00518">
    <property type="entry name" value="ZF_RING_1"/>
    <property type="match status" value="1"/>
</dbReference>
<evidence type="ECO:0000313" key="7">
    <source>
        <dbReference type="Proteomes" id="UP000261660"/>
    </source>
</evidence>
<dbReference type="InterPro" id="IPR017907">
    <property type="entry name" value="Znf_RING_CS"/>
</dbReference>
<dbReference type="GeneTree" id="ENSGT01150000286931"/>
<dbReference type="InterPro" id="IPR013083">
    <property type="entry name" value="Znf_RING/FYVE/PHD"/>
</dbReference>
<dbReference type="InterPro" id="IPR051051">
    <property type="entry name" value="E3_ubiq-ligase_TRIM/RNF"/>
</dbReference>
<keyword evidence="3" id="KW-0862">Zinc</keyword>
<evidence type="ECO:0000259" key="5">
    <source>
        <dbReference type="PROSITE" id="PS50089"/>
    </source>
</evidence>
<dbReference type="Gene3D" id="3.30.40.10">
    <property type="entry name" value="Zinc/RING finger domain, C3HC4 (zinc finger)"/>
    <property type="match status" value="1"/>
</dbReference>
<dbReference type="Ensembl" id="ENSLBET00000019406.1">
    <property type="protein sequence ID" value="ENSLBEP00000018381.1"/>
    <property type="gene ID" value="ENSLBEG00000014177.1"/>
</dbReference>
<dbReference type="InterPro" id="IPR001841">
    <property type="entry name" value="Znf_RING"/>
</dbReference>
<feature type="domain" description="RING-type" evidence="5">
    <location>
        <begin position="15"/>
        <end position="58"/>
    </location>
</feature>
<evidence type="ECO:0000256" key="4">
    <source>
        <dbReference type="PROSITE-ProRule" id="PRU00175"/>
    </source>
</evidence>
<dbReference type="InParanoid" id="A0A3Q3FE14"/>
<dbReference type="PANTHER" id="PTHR25465">
    <property type="entry name" value="B-BOX DOMAIN CONTAINING"/>
    <property type="match status" value="1"/>
</dbReference>
<evidence type="ECO:0000256" key="3">
    <source>
        <dbReference type="ARBA" id="ARBA00022833"/>
    </source>
</evidence>
<dbReference type="PROSITE" id="PS50089">
    <property type="entry name" value="ZF_RING_2"/>
    <property type="match status" value="1"/>
</dbReference>
<organism evidence="6 7">
    <name type="scientific">Labrus bergylta</name>
    <name type="common">ballan wrasse</name>
    <dbReference type="NCBI Taxonomy" id="56723"/>
    <lineage>
        <taxon>Eukaryota</taxon>
        <taxon>Metazoa</taxon>
        <taxon>Chordata</taxon>
        <taxon>Craniata</taxon>
        <taxon>Vertebrata</taxon>
        <taxon>Euteleostomi</taxon>
        <taxon>Actinopterygii</taxon>
        <taxon>Neopterygii</taxon>
        <taxon>Teleostei</taxon>
        <taxon>Neoteleostei</taxon>
        <taxon>Acanthomorphata</taxon>
        <taxon>Eupercaria</taxon>
        <taxon>Labriformes</taxon>
        <taxon>Labridae</taxon>
        <taxon>Labrus</taxon>
    </lineage>
</organism>
<evidence type="ECO:0000256" key="2">
    <source>
        <dbReference type="ARBA" id="ARBA00022771"/>
    </source>
</evidence>
<reference evidence="6" key="1">
    <citation type="submission" date="2025-08" db="UniProtKB">
        <authorList>
            <consortium name="Ensembl"/>
        </authorList>
    </citation>
    <scope>IDENTIFICATION</scope>
</reference>
<dbReference type="STRING" id="56723.ENSLBEP00000018381"/>
<proteinExistence type="predicted"/>
<evidence type="ECO:0000256" key="1">
    <source>
        <dbReference type="ARBA" id="ARBA00022723"/>
    </source>
</evidence>